<keyword evidence="3" id="KW-0813">Transport</keyword>
<dbReference type="PANTHER" id="PTHR30026:SF20">
    <property type="entry name" value="OUTER MEMBRANE PROTEIN TOLC"/>
    <property type="match status" value="1"/>
</dbReference>
<keyword evidence="10" id="KW-1185">Reference proteome</keyword>
<keyword evidence="6" id="KW-0472">Membrane</keyword>
<keyword evidence="8" id="KW-0732">Signal</keyword>
<evidence type="ECO:0000256" key="8">
    <source>
        <dbReference type="SAM" id="SignalP"/>
    </source>
</evidence>
<organism evidence="9 10">
    <name type="scientific">Mucilaginibacter robiniae</name>
    <dbReference type="NCBI Taxonomy" id="2728022"/>
    <lineage>
        <taxon>Bacteria</taxon>
        <taxon>Pseudomonadati</taxon>
        <taxon>Bacteroidota</taxon>
        <taxon>Sphingobacteriia</taxon>
        <taxon>Sphingobacteriales</taxon>
        <taxon>Sphingobacteriaceae</taxon>
        <taxon>Mucilaginibacter</taxon>
    </lineage>
</organism>
<proteinExistence type="inferred from homology"/>
<dbReference type="PANTHER" id="PTHR30026">
    <property type="entry name" value="OUTER MEMBRANE PROTEIN TOLC"/>
    <property type="match status" value="1"/>
</dbReference>
<keyword evidence="7" id="KW-0998">Cell outer membrane</keyword>
<dbReference type="InterPro" id="IPR051906">
    <property type="entry name" value="TolC-like"/>
</dbReference>
<dbReference type="SUPFAM" id="SSF56954">
    <property type="entry name" value="Outer membrane efflux proteins (OEP)"/>
    <property type="match status" value="1"/>
</dbReference>
<dbReference type="GO" id="GO:0009279">
    <property type="term" value="C:cell outer membrane"/>
    <property type="evidence" value="ECO:0007669"/>
    <property type="project" value="UniProtKB-SubCell"/>
</dbReference>
<evidence type="ECO:0000256" key="7">
    <source>
        <dbReference type="ARBA" id="ARBA00023237"/>
    </source>
</evidence>
<dbReference type="Gene3D" id="1.20.1600.10">
    <property type="entry name" value="Outer membrane efflux proteins (OEP)"/>
    <property type="match status" value="1"/>
</dbReference>
<comment type="subcellular location">
    <subcellularLocation>
        <location evidence="1">Cell outer membrane</location>
    </subcellularLocation>
</comment>
<accession>A0A7L5E6F9</accession>
<dbReference type="GO" id="GO:0015288">
    <property type="term" value="F:porin activity"/>
    <property type="evidence" value="ECO:0007669"/>
    <property type="project" value="TreeGrafter"/>
</dbReference>
<comment type="similarity">
    <text evidence="2">Belongs to the outer membrane factor (OMF) (TC 1.B.17) family.</text>
</comment>
<dbReference type="Pfam" id="PF02321">
    <property type="entry name" value="OEP"/>
    <property type="match status" value="2"/>
</dbReference>
<gene>
    <name evidence="9" type="ORF">HH214_21275</name>
</gene>
<evidence type="ECO:0000256" key="4">
    <source>
        <dbReference type="ARBA" id="ARBA00022452"/>
    </source>
</evidence>
<dbReference type="AlphaFoldDB" id="A0A7L5E6F9"/>
<dbReference type="InterPro" id="IPR003423">
    <property type="entry name" value="OMP_efflux"/>
</dbReference>
<evidence type="ECO:0000313" key="10">
    <source>
        <dbReference type="Proteomes" id="UP000503278"/>
    </source>
</evidence>
<evidence type="ECO:0000256" key="5">
    <source>
        <dbReference type="ARBA" id="ARBA00022692"/>
    </source>
</evidence>
<dbReference type="RefSeq" id="WP_169610970.1">
    <property type="nucleotide sequence ID" value="NZ_CP051682.1"/>
</dbReference>
<feature type="chain" id="PRO_5029556374" evidence="8">
    <location>
        <begin position="20"/>
        <end position="443"/>
    </location>
</feature>
<evidence type="ECO:0000313" key="9">
    <source>
        <dbReference type="EMBL" id="QJD98228.1"/>
    </source>
</evidence>
<evidence type="ECO:0000256" key="3">
    <source>
        <dbReference type="ARBA" id="ARBA00022448"/>
    </source>
</evidence>
<keyword evidence="5" id="KW-0812">Transmembrane</keyword>
<reference evidence="9 10" key="1">
    <citation type="submission" date="2020-04" db="EMBL/GenBank/DDBJ databases">
        <title>Genome sequencing of novel species.</title>
        <authorList>
            <person name="Heo J."/>
            <person name="Kim S.-J."/>
            <person name="Kim J.-S."/>
            <person name="Hong S.-B."/>
            <person name="Kwon S.-W."/>
        </authorList>
    </citation>
    <scope>NUCLEOTIDE SEQUENCE [LARGE SCALE GENOMIC DNA]</scope>
    <source>
        <strain evidence="9 10">F39-2</strain>
    </source>
</reference>
<name>A0A7L5E6F9_9SPHI</name>
<dbReference type="Proteomes" id="UP000503278">
    <property type="component" value="Chromosome"/>
</dbReference>
<evidence type="ECO:0000256" key="2">
    <source>
        <dbReference type="ARBA" id="ARBA00007613"/>
    </source>
</evidence>
<evidence type="ECO:0000256" key="6">
    <source>
        <dbReference type="ARBA" id="ARBA00023136"/>
    </source>
</evidence>
<evidence type="ECO:0000256" key="1">
    <source>
        <dbReference type="ARBA" id="ARBA00004442"/>
    </source>
</evidence>
<feature type="signal peptide" evidence="8">
    <location>
        <begin position="1"/>
        <end position="19"/>
    </location>
</feature>
<dbReference type="GO" id="GO:1990281">
    <property type="term" value="C:efflux pump complex"/>
    <property type="evidence" value="ECO:0007669"/>
    <property type="project" value="TreeGrafter"/>
</dbReference>
<protein>
    <submittedName>
        <fullName evidence="9">TolC family protein</fullName>
    </submittedName>
</protein>
<keyword evidence="4" id="KW-1134">Transmembrane beta strand</keyword>
<sequence>MRIKLFFTLLAIVPLCTSAQSTWTLKSCIEYGLKNNRSNVVYANEKKAADARAKEALAAYLPSVSLNGELDNNLKPQVTVIPAGIFSPTDIRVAFTKKFNTTATAQLDQTLYDQSLLNGLKANKYNKQQAELNQQQNDENIIYNISTAYYQIFVYREQLALQRSDQENYRKQMEILGLQVKKGVTLQKDLDKVTVDYNNSLSQTRVAESNLALAENQLKYEMGYPISGSLPVDSTAASTEFSLVPMADSASFLASKRTDYKLSELDVKLYSIDESRIKAGIYPKLTAFARYGSTGFANYLGPALSNQIPFAIVGLKLNFPILDFFKRNAQYNQAKYKRLNAVETLKLNEGKYQVEFENARTKLIKQQGDIDNNKRNIELAKSVFAVTNLQYQKGTTDLTDWLNSQNSLKEAQNNYLNSLYNFLLARMDLEKAAGTLKTFYSSL</sequence>
<dbReference type="KEGG" id="mrob:HH214_21275"/>
<dbReference type="EMBL" id="CP051682">
    <property type="protein sequence ID" value="QJD98228.1"/>
    <property type="molecule type" value="Genomic_DNA"/>
</dbReference>
<dbReference type="GO" id="GO:0015562">
    <property type="term" value="F:efflux transmembrane transporter activity"/>
    <property type="evidence" value="ECO:0007669"/>
    <property type="project" value="InterPro"/>
</dbReference>